<dbReference type="GO" id="GO:0016020">
    <property type="term" value="C:membrane"/>
    <property type="evidence" value="ECO:0007669"/>
    <property type="project" value="TreeGrafter"/>
</dbReference>
<evidence type="ECO:0000256" key="4">
    <source>
        <dbReference type="ARBA" id="ARBA00022692"/>
    </source>
</evidence>
<dbReference type="GO" id="GO:0012505">
    <property type="term" value="C:endomembrane system"/>
    <property type="evidence" value="ECO:0007669"/>
    <property type="project" value="UniProtKB-SubCell"/>
</dbReference>
<feature type="transmembrane region" description="Helical" evidence="8">
    <location>
        <begin position="233"/>
        <end position="253"/>
    </location>
</feature>
<evidence type="ECO:0000256" key="8">
    <source>
        <dbReference type="SAM" id="Phobius"/>
    </source>
</evidence>
<evidence type="ECO:0000256" key="5">
    <source>
        <dbReference type="ARBA" id="ARBA00022989"/>
    </source>
</evidence>
<dbReference type="FunFam" id="1.20.1250.20:FF:000308">
    <property type="entry name" value="MFS efflux transporter"/>
    <property type="match status" value="1"/>
</dbReference>
<dbReference type="InterPro" id="IPR051788">
    <property type="entry name" value="MFS_Transporter"/>
</dbReference>
<evidence type="ECO:0000313" key="11">
    <source>
        <dbReference type="Proteomes" id="UP000651452"/>
    </source>
</evidence>
<name>A0A8H7MFU3_9PLEO</name>
<dbReference type="PANTHER" id="PTHR23514">
    <property type="entry name" value="BYPASS OF STOP CODON PROTEIN 6"/>
    <property type="match status" value="1"/>
</dbReference>
<evidence type="ECO:0000256" key="1">
    <source>
        <dbReference type="ARBA" id="ARBA00004127"/>
    </source>
</evidence>
<dbReference type="OrthoDB" id="413079at2759"/>
<feature type="transmembrane region" description="Helical" evidence="8">
    <location>
        <begin position="349"/>
        <end position="368"/>
    </location>
</feature>
<feature type="domain" description="Major facilitator superfamily (MFS) profile" evidence="9">
    <location>
        <begin position="79"/>
        <end position="463"/>
    </location>
</feature>
<dbReference type="AlphaFoldDB" id="A0A8H7MFU3"/>
<evidence type="ECO:0000256" key="2">
    <source>
        <dbReference type="ARBA" id="ARBA00008335"/>
    </source>
</evidence>
<dbReference type="Pfam" id="PF07690">
    <property type="entry name" value="MFS_1"/>
    <property type="match status" value="1"/>
</dbReference>
<dbReference type="SUPFAM" id="SSF103473">
    <property type="entry name" value="MFS general substrate transporter"/>
    <property type="match status" value="1"/>
</dbReference>
<dbReference type="PROSITE" id="PS50850">
    <property type="entry name" value="MFS"/>
    <property type="match status" value="1"/>
</dbReference>
<keyword evidence="3" id="KW-0813">Transport</keyword>
<feature type="transmembrane region" description="Helical" evidence="8">
    <location>
        <begin position="283"/>
        <end position="309"/>
    </location>
</feature>
<sequence length="519" mass="56006">MSPTNTVTVTPATTTSPSNRCSESSIELRPIPSAALRDPGRLLSEDRSKNIDPAEFLPQPSTTVSVVERWNSPKANIYRTAATLFAFVIMGANDAAYGAIIPYLEEYYNLSYVIVSLVFLSPLGGYVGAALLNNWIHVRFGQRGVAFLGPFCHLAAYVGIALHPPYPVLVVIFIIAGFGNGIEDAAWNAWAGNMANTNEVLGFLHGFYGLGAVLSPLAATTLMTKSGWMWYEFYYIMIGGAAIELATSMAAFWPMSGQKYREANPRANAGSESRLKEALKSRVTWVSSIFLLGYVGAEVALGGWIVTFMRRERGGGDFESGIVATGFWTGITVGRLVLGFVTPRLGEKFAVLVYIIFAMICQLMFWLVPSFHVSAIFVALQGFFLGPLFPAIVVAATKVLPAYLHVSAIGFAAAFGGGGAAVLPFAIGSLAQARGVAVLQPIILAVLAVLLLLWFCFPKLDKKAVGEISVEPEKKTKRWLNIDFDLVETGKRTINKARRGRVYPQGARCKATVANCSGG</sequence>
<feature type="transmembrane region" description="Helical" evidence="8">
    <location>
        <begin position="408"/>
        <end position="431"/>
    </location>
</feature>
<feature type="transmembrane region" description="Helical" evidence="8">
    <location>
        <begin position="321"/>
        <end position="342"/>
    </location>
</feature>
<dbReference type="EMBL" id="RZGK01000016">
    <property type="protein sequence ID" value="KAF9693443.1"/>
    <property type="molecule type" value="Genomic_DNA"/>
</dbReference>
<accession>A0A8H7MFU3</accession>
<protein>
    <recommendedName>
        <fullName evidence="9">Major facilitator superfamily (MFS) profile domain-containing protein</fullName>
    </recommendedName>
</protein>
<proteinExistence type="inferred from homology"/>
<dbReference type="InterPro" id="IPR036259">
    <property type="entry name" value="MFS_trans_sf"/>
</dbReference>
<keyword evidence="5 8" id="KW-1133">Transmembrane helix</keyword>
<evidence type="ECO:0000313" key="10">
    <source>
        <dbReference type="EMBL" id="KAF9693443.1"/>
    </source>
</evidence>
<organism evidence="10 11">
    <name type="scientific">Ascochyta lentis</name>
    <dbReference type="NCBI Taxonomy" id="205686"/>
    <lineage>
        <taxon>Eukaryota</taxon>
        <taxon>Fungi</taxon>
        <taxon>Dikarya</taxon>
        <taxon>Ascomycota</taxon>
        <taxon>Pezizomycotina</taxon>
        <taxon>Dothideomycetes</taxon>
        <taxon>Pleosporomycetidae</taxon>
        <taxon>Pleosporales</taxon>
        <taxon>Pleosporineae</taxon>
        <taxon>Didymellaceae</taxon>
        <taxon>Ascochyta</taxon>
    </lineage>
</organism>
<dbReference type="GO" id="GO:0022857">
    <property type="term" value="F:transmembrane transporter activity"/>
    <property type="evidence" value="ECO:0007669"/>
    <property type="project" value="InterPro"/>
</dbReference>
<feature type="transmembrane region" description="Helical" evidence="8">
    <location>
        <begin position="110"/>
        <end position="132"/>
    </location>
</feature>
<keyword evidence="11" id="KW-1185">Reference proteome</keyword>
<feature type="transmembrane region" description="Helical" evidence="8">
    <location>
        <begin position="168"/>
        <end position="190"/>
    </location>
</feature>
<evidence type="ECO:0000259" key="9">
    <source>
        <dbReference type="PROSITE" id="PS50850"/>
    </source>
</evidence>
<dbReference type="InterPro" id="IPR011701">
    <property type="entry name" value="MFS"/>
</dbReference>
<feature type="transmembrane region" description="Helical" evidence="8">
    <location>
        <begin position="144"/>
        <end position="162"/>
    </location>
</feature>
<dbReference type="PANTHER" id="PTHR23514:SF3">
    <property type="entry name" value="BYPASS OF STOP CODON PROTEIN 6"/>
    <property type="match status" value="1"/>
</dbReference>
<dbReference type="InterPro" id="IPR020846">
    <property type="entry name" value="MFS_dom"/>
</dbReference>
<feature type="transmembrane region" description="Helical" evidence="8">
    <location>
        <begin position="374"/>
        <end position="396"/>
    </location>
</feature>
<feature type="compositionally biased region" description="Low complexity" evidence="7">
    <location>
        <begin position="1"/>
        <end position="19"/>
    </location>
</feature>
<evidence type="ECO:0000256" key="7">
    <source>
        <dbReference type="SAM" id="MobiDB-lite"/>
    </source>
</evidence>
<comment type="subcellular location">
    <subcellularLocation>
        <location evidence="1">Endomembrane system</location>
        <topology evidence="1">Multi-pass membrane protein</topology>
    </subcellularLocation>
</comment>
<dbReference type="FunFam" id="1.20.1250.20:FF:000286">
    <property type="entry name" value="MFS efflux transporter"/>
    <property type="match status" value="1"/>
</dbReference>
<keyword evidence="6 8" id="KW-0472">Membrane</keyword>
<feature type="transmembrane region" description="Helical" evidence="8">
    <location>
        <begin position="437"/>
        <end position="457"/>
    </location>
</feature>
<reference evidence="10" key="2">
    <citation type="submission" date="2020-09" db="EMBL/GenBank/DDBJ databases">
        <title>Reference genome assembly for Australian Ascochyta lentis isolate Al4.</title>
        <authorList>
            <person name="Lee R.C."/>
            <person name="Farfan-Caceres L.M."/>
            <person name="Debler J.W."/>
            <person name="Williams A.H."/>
            <person name="Henares B.M."/>
        </authorList>
    </citation>
    <scope>NUCLEOTIDE SEQUENCE</scope>
    <source>
        <strain evidence="10">Al4</strain>
    </source>
</reference>
<evidence type="ECO:0000256" key="6">
    <source>
        <dbReference type="ARBA" id="ARBA00023136"/>
    </source>
</evidence>
<feature type="transmembrane region" description="Helical" evidence="8">
    <location>
        <begin position="202"/>
        <end position="221"/>
    </location>
</feature>
<feature type="transmembrane region" description="Helical" evidence="8">
    <location>
        <begin position="81"/>
        <end position="104"/>
    </location>
</feature>
<dbReference type="Gene3D" id="1.20.1250.20">
    <property type="entry name" value="MFS general substrate transporter like domains"/>
    <property type="match status" value="2"/>
</dbReference>
<feature type="region of interest" description="Disordered" evidence="7">
    <location>
        <begin position="1"/>
        <end position="25"/>
    </location>
</feature>
<comment type="caution">
    <text evidence="10">The sequence shown here is derived from an EMBL/GenBank/DDBJ whole genome shotgun (WGS) entry which is preliminary data.</text>
</comment>
<evidence type="ECO:0000256" key="3">
    <source>
        <dbReference type="ARBA" id="ARBA00022448"/>
    </source>
</evidence>
<dbReference type="Proteomes" id="UP000651452">
    <property type="component" value="Unassembled WGS sequence"/>
</dbReference>
<comment type="similarity">
    <text evidence="2">Belongs to the major facilitator superfamily.</text>
</comment>
<gene>
    <name evidence="10" type="ORF">EKO04_008669</name>
</gene>
<reference evidence="10" key="1">
    <citation type="submission" date="2018-12" db="EMBL/GenBank/DDBJ databases">
        <authorList>
            <person name="Syme R.A."/>
            <person name="Farfan-Caceres L."/>
            <person name="Lichtenzveig J."/>
        </authorList>
    </citation>
    <scope>NUCLEOTIDE SEQUENCE</scope>
    <source>
        <strain evidence="10">Al4</strain>
    </source>
</reference>
<keyword evidence="4 8" id="KW-0812">Transmembrane</keyword>